<evidence type="ECO:0000313" key="1">
    <source>
        <dbReference type="EMBL" id="GAA3817395.1"/>
    </source>
</evidence>
<proteinExistence type="predicted"/>
<evidence type="ECO:0000313" key="2">
    <source>
        <dbReference type="Proteomes" id="UP001501624"/>
    </source>
</evidence>
<organism evidence="1 2">
    <name type="scientific">Amycolatopsis tucumanensis</name>
    <dbReference type="NCBI Taxonomy" id="401106"/>
    <lineage>
        <taxon>Bacteria</taxon>
        <taxon>Bacillati</taxon>
        <taxon>Actinomycetota</taxon>
        <taxon>Actinomycetes</taxon>
        <taxon>Pseudonocardiales</taxon>
        <taxon>Pseudonocardiaceae</taxon>
        <taxon>Amycolatopsis</taxon>
    </lineage>
</organism>
<sequence>MACPGDVRDLDSVQSAVAEVEQRYGPITFAVNAAGTGVGTGVGSPPPRTW</sequence>
<dbReference type="Proteomes" id="UP001501624">
    <property type="component" value="Unassembled WGS sequence"/>
</dbReference>
<name>A0ABP7IG02_9PSEU</name>
<accession>A0ABP7IG02</accession>
<reference evidence="2" key="1">
    <citation type="journal article" date="2019" name="Int. J. Syst. Evol. Microbiol.">
        <title>The Global Catalogue of Microorganisms (GCM) 10K type strain sequencing project: providing services to taxonomists for standard genome sequencing and annotation.</title>
        <authorList>
            <consortium name="The Broad Institute Genomics Platform"/>
            <consortium name="The Broad Institute Genome Sequencing Center for Infectious Disease"/>
            <person name="Wu L."/>
            <person name="Ma J."/>
        </authorList>
    </citation>
    <scope>NUCLEOTIDE SEQUENCE [LARGE SCALE GENOMIC DNA]</scope>
    <source>
        <strain evidence="2">JCM 17017</strain>
    </source>
</reference>
<keyword evidence="2" id="KW-1185">Reference proteome</keyword>
<protein>
    <submittedName>
        <fullName evidence="1">Uncharacterized protein</fullName>
    </submittedName>
</protein>
<dbReference type="EMBL" id="BAABCM010000005">
    <property type="protein sequence ID" value="GAA3817395.1"/>
    <property type="molecule type" value="Genomic_DNA"/>
</dbReference>
<dbReference type="Gene3D" id="3.40.50.720">
    <property type="entry name" value="NAD(P)-binding Rossmann-like Domain"/>
    <property type="match status" value="1"/>
</dbReference>
<dbReference type="SUPFAM" id="SSF51735">
    <property type="entry name" value="NAD(P)-binding Rossmann-fold domains"/>
    <property type="match status" value="1"/>
</dbReference>
<comment type="caution">
    <text evidence="1">The sequence shown here is derived from an EMBL/GenBank/DDBJ whole genome shotgun (WGS) entry which is preliminary data.</text>
</comment>
<dbReference type="InterPro" id="IPR036291">
    <property type="entry name" value="NAD(P)-bd_dom_sf"/>
</dbReference>
<gene>
    <name evidence="1" type="ORF">GCM10022380_39760</name>
</gene>